<proteinExistence type="inferred from homology"/>
<dbReference type="Proteomes" id="UP000069272">
    <property type="component" value="Chromosome 2L"/>
</dbReference>
<sequence>MSQTVVELHWFPKYTDRFLTAASSEINLYQVRHDVVDHGEKSNINLDISKTTTASLIAFETRYQFVRTVAPSYHGGGDIYFAAGLPNGKVALCNFAAENNVEFTPRVSRACMCIAWSELEPNFLAMGHDRNRSDNCITIWDTERGVPNQSSIVSMIGLSETAHSVCWDKTFPQVLIAGMSHKHIKMMDFRQNPPITTVANTRTVNGVCVAPNGRYLASYVENIITLWDLRSLEKPISQIQMQKNISQLAWCPTRSSVLSTLQRDSPLINLIDLHWPGTEMDGGEPHSVKRFVSPFQTTATTLTTSRIPSMSHLSWHPYDLERMLALSSVGTICDYRIPQRVAVSWDNNNNLFGNNGNDLRQFATPTRSSTPTDSLNQWNMDSSEEDIAETMHHRALKNYGLMSELQRNGDLVEKNDGLQSVWRMLGHLVKVDRRQGLKSILGVSSATPDGPPMDPSEPVNTKWMDFSMCSGLVVYRSEQRDQAQLLCGWSFERDKEATLTAFLDELCAKREYTRAALLACFHFRVRLAIDILGRGAQDQAADPSSLLRVAAIALSGFSAERSELWRKQCGAARTQIDDPYLRCMFSFLAHEKEGFETVTNETQISLSDRMAFACNFLSDVKLAEYTKGMVANCIETGDLNGLLLTGASNDGINLLQSHLDRTEDVQTVALIAARFLTSEYLGDYRVQHWVATYRDMLDVWGLWEQRALLDITLGSIRTPPRSSRSVFLLCNFCGKNVSMALQEDARLRGNATSMHKLSSCPHCRKPLPRCALCLLHMGTTMAAISQSQAMQGQIGWQSKPFSKWFSWCQTCRHGGHTEHLTEWFNQNTECPVTSCNCKCFAKDLPMPQFPREKDCVS</sequence>
<keyword evidence="3" id="KW-0677">Repeat</keyword>
<evidence type="ECO:0000256" key="3">
    <source>
        <dbReference type="ARBA" id="ARBA00022737"/>
    </source>
</evidence>
<evidence type="ECO:0000313" key="6">
    <source>
        <dbReference type="EnsemblMetazoa" id="AALB015629-PA"/>
    </source>
</evidence>
<dbReference type="KEGG" id="aali:118457694"/>
<dbReference type="InterPro" id="IPR037593">
    <property type="entry name" value="MIOS/Sea4"/>
</dbReference>
<dbReference type="RefSeq" id="XP_035775360.1">
    <property type="nucleotide sequence ID" value="XM_035919467.1"/>
</dbReference>
<dbReference type="InterPro" id="IPR049092">
    <property type="entry name" value="MIOS_a-sol"/>
</dbReference>
<dbReference type="InterPro" id="IPR015943">
    <property type="entry name" value="WD40/YVTN_repeat-like_dom_sf"/>
</dbReference>
<protein>
    <submittedName>
        <fullName evidence="6">Uncharacterized protein</fullName>
    </submittedName>
</protein>
<dbReference type="Gene3D" id="2.130.10.10">
    <property type="entry name" value="YVTN repeat-like/Quinoprotein amine dehydrogenase"/>
    <property type="match status" value="1"/>
</dbReference>
<comment type="similarity">
    <text evidence="1">Belongs to the WD repeat mio family.</text>
</comment>
<keyword evidence="2" id="KW-0853">WD repeat</keyword>
<evidence type="ECO:0000256" key="1">
    <source>
        <dbReference type="ARBA" id="ARBA00009713"/>
    </source>
</evidence>
<dbReference type="InterPro" id="IPR031488">
    <property type="entry name" value="Zn_ribbon_mio"/>
</dbReference>
<reference evidence="6" key="2">
    <citation type="submission" date="2022-08" db="UniProtKB">
        <authorList>
            <consortium name="EnsemblMetazoa"/>
        </authorList>
    </citation>
    <scope>IDENTIFICATION</scope>
    <source>
        <strain evidence="6">STECLA/ALBI9_A</strain>
    </source>
</reference>
<dbReference type="Pfam" id="PF21719">
    <property type="entry name" value="MIOS_a-sol"/>
    <property type="match status" value="1"/>
</dbReference>
<feature type="domain" description="MIOS-like alpha-solenoid" evidence="5">
    <location>
        <begin position="391"/>
        <end position="616"/>
    </location>
</feature>
<dbReference type="VEuPathDB" id="VectorBase:AALB015629"/>
<dbReference type="OrthoDB" id="341486at2759"/>
<dbReference type="GeneID" id="118457694"/>
<reference evidence="6 7" key="1">
    <citation type="journal article" date="2017" name="G3 (Bethesda)">
        <title>The Physical Genome Mapping of Anopheles albimanus Corrected Scaffold Misassemblies and Identified Interarm Rearrangements in Genus Anopheles.</title>
        <authorList>
            <person name="Artemov G.N."/>
            <person name="Peery A.N."/>
            <person name="Jiang X."/>
            <person name="Tu Z."/>
            <person name="Stegniy V.N."/>
            <person name="Sharakhova M.V."/>
            <person name="Sharakhov I.V."/>
        </authorList>
    </citation>
    <scope>NUCLEOTIDE SEQUENCE [LARGE SCALE GENOMIC DNA]</scope>
    <source>
        <strain evidence="6 7">ALBI9_A</strain>
    </source>
</reference>
<evidence type="ECO:0000259" key="5">
    <source>
        <dbReference type="Pfam" id="PF21719"/>
    </source>
</evidence>
<feature type="domain" description="GATOR2 complex protein MIO zinc-ribbon like" evidence="4">
    <location>
        <begin position="730"/>
        <end position="840"/>
    </location>
</feature>
<dbReference type="CDD" id="cd16691">
    <property type="entry name" value="mRING-H2-C3H3C2_Mio"/>
    <property type="match status" value="1"/>
</dbReference>
<dbReference type="FunFam" id="2.130.10.10:FF:001086">
    <property type="entry name" value="GATOR complex protein MIOS"/>
    <property type="match status" value="1"/>
</dbReference>
<dbReference type="CTD" id="33399"/>
<dbReference type="InterPro" id="IPR036322">
    <property type="entry name" value="WD40_repeat_dom_sf"/>
</dbReference>
<dbReference type="GO" id="GO:0005737">
    <property type="term" value="C:cytoplasm"/>
    <property type="evidence" value="ECO:0007669"/>
    <property type="project" value="TreeGrafter"/>
</dbReference>
<dbReference type="VEuPathDB" id="VectorBase:AALB20_030025"/>
<accession>A0A182G050</accession>
<dbReference type="PANTHER" id="PTHR16453">
    <property type="entry name" value="WD40 DOMAIN-CONTAINING PROTEIN MIO FAMILY MEMBER"/>
    <property type="match status" value="1"/>
</dbReference>
<dbReference type="Pfam" id="PF17034">
    <property type="entry name" value="zinc_ribbon_16"/>
    <property type="match status" value="1"/>
</dbReference>
<keyword evidence="7" id="KW-1185">Reference proteome</keyword>
<evidence type="ECO:0000259" key="4">
    <source>
        <dbReference type="Pfam" id="PF17034"/>
    </source>
</evidence>
<dbReference type="Pfam" id="PF21720">
    <property type="entry name" value="MIOS_WD40"/>
    <property type="match status" value="1"/>
</dbReference>
<dbReference type="EnsemblMetazoa" id="AALB015629-RA">
    <property type="protein sequence ID" value="AALB015629-PA"/>
    <property type="gene ID" value="AALB015629"/>
</dbReference>
<dbReference type="STRING" id="7167.A0A182G050"/>
<dbReference type="GO" id="GO:1904263">
    <property type="term" value="P:positive regulation of TORC1 signaling"/>
    <property type="evidence" value="ECO:0007669"/>
    <property type="project" value="TreeGrafter"/>
</dbReference>
<name>A0A182G050_ANOAL</name>
<organism evidence="6 7">
    <name type="scientific">Anopheles albimanus</name>
    <name type="common">New world malaria mosquito</name>
    <dbReference type="NCBI Taxonomy" id="7167"/>
    <lineage>
        <taxon>Eukaryota</taxon>
        <taxon>Metazoa</taxon>
        <taxon>Ecdysozoa</taxon>
        <taxon>Arthropoda</taxon>
        <taxon>Hexapoda</taxon>
        <taxon>Insecta</taxon>
        <taxon>Pterygota</taxon>
        <taxon>Neoptera</taxon>
        <taxon>Endopterygota</taxon>
        <taxon>Diptera</taxon>
        <taxon>Nematocera</taxon>
        <taxon>Culicoidea</taxon>
        <taxon>Culicidae</taxon>
        <taxon>Anophelinae</taxon>
        <taxon>Anopheles</taxon>
    </lineage>
</organism>
<dbReference type="GO" id="GO:0034198">
    <property type="term" value="P:cellular response to amino acid starvation"/>
    <property type="evidence" value="ECO:0007669"/>
    <property type="project" value="TreeGrafter"/>
</dbReference>
<dbReference type="SUPFAM" id="SSF50978">
    <property type="entry name" value="WD40 repeat-like"/>
    <property type="match status" value="1"/>
</dbReference>
<evidence type="ECO:0000256" key="2">
    <source>
        <dbReference type="ARBA" id="ARBA00022574"/>
    </source>
</evidence>
<dbReference type="PANTHER" id="PTHR16453:SF9">
    <property type="entry name" value="GATOR COMPLEX PROTEIN MIOS"/>
    <property type="match status" value="1"/>
</dbReference>
<evidence type="ECO:0000313" key="7">
    <source>
        <dbReference type="Proteomes" id="UP000069272"/>
    </source>
</evidence>
<dbReference type="AlphaFoldDB" id="A0A182G050"/>